<dbReference type="Pfam" id="PF02516">
    <property type="entry name" value="STT3"/>
    <property type="match status" value="1"/>
</dbReference>
<evidence type="ECO:0000259" key="2">
    <source>
        <dbReference type="Pfam" id="PF02516"/>
    </source>
</evidence>
<name>A0A1H0C4E5_9EURY</name>
<keyword evidence="4" id="KW-0808">Transferase</keyword>
<feature type="transmembrane region" description="Helical" evidence="1">
    <location>
        <begin position="333"/>
        <end position="351"/>
    </location>
</feature>
<feature type="transmembrane region" description="Helical" evidence="1">
    <location>
        <begin position="499"/>
        <end position="518"/>
    </location>
</feature>
<dbReference type="RefSeq" id="WP_089736662.1">
    <property type="nucleotide sequence ID" value="NZ_FNIA01000057.1"/>
</dbReference>
<keyword evidence="1" id="KW-1133">Transmembrane helix</keyword>
<sequence>MDDVRSATESLLADKPSLEADLEAVLDVDADADSWTFDDVPLDSGTFGELVSRGVVEKDDDGDYRVADRSAVRAALDGEEAVREDERSEVSVPSFSLPSVDRNAALALAGALLFVVLMRSFSVPSVFRGDAVVLSSNDPYYYRYLVEQLLAQSSDPTNVRVLSDIQLRARKGEPLLIGVLWFVSALLGGGQYTTGAVLAIYPVISAIVVGALLYLLTLRLSDDRWVAIAAVLMLAVIPDHALRTAVGFADHHAFDYPWLLLTAYGLVVATDSPDIRAWSGWAAVPCLAVGITGQVLAWEAGPLLILPVGVYVAGSALAIVAAGGRPLRDHAPILLGTGLAAGLVWMVHSTLDWHTDLAASTPALLFAGVFTVTLLAEMFTRAGLSARAYALAEAVGGAVVVAGAFAVLPDLESTLSERLDFLFNTQGIAESQPLLQGDLGLIVAPIFWFGFLLFLALPYLGWTTWRTARTGGRRWLVPCIYAWFFLILALIQVRFSGELGAFVALFAGLGFVHLASIVDITDSAPDVLTDSGRTLSGRMPVDRRPGLALPDTAALRYLVVLFVLVAGVGMLFAPLKIDLTTIDDTQYETVQAIENHAAEHEQEYPENYVFSQWDRNRMYNYFVNGKSESYGFAQSNYDQFLSETDSEAAFDRLGNRRGYVVTENEWVPEEMNDSSVGVRLHEYWGSATDGSDGLGRYRAIHASSGGSTKVFEVVSGAVIEGNATPGETVVVTTSASISGTDFTYERMATATEQGRYRVRVAYPGTYTVQGQQVSVSEVAVDRGTTVRVNTTAANSSPQSFPGL</sequence>
<dbReference type="GO" id="GO:0016020">
    <property type="term" value="C:membrane"/>
    <property type="evidence" value="ECO:0007669"/>
    <property type="project" value="InterPro"/>
</dbReference>
<evidence type="ECO:0000256" key="1">
    <source>
        <dbReference type="SAM" id="Phobius"/>
    </source>
</evidence>
<feature type="transmembrane region" description="Helical" evidence="1">
    <location>
        <begin position="277"/>
        <end position="297"/>
    </location>
</feature>
<organism evidence="4 5">
    <name type="scientific">Haloarchaeobius iranensis</name>
    <dbReference type="NCBI Taxonomy" id="996166"/>
    <lineage>
        <taxon>Archaea</taxon>
        <taxon>Methanobacteriati</taxon>
        <taxon>Methanobacteriota</taxon>
        <taxon>Stenosarchaea group</taxon>
        <taxon>Halobacteria</taxon>
        <taxon>Halobacteriales</taxon>
        <taxon>Halorubellaceae</taxon>
        <taxon>Haloarchaeobius</taxon>
    </lineage>
</organism>
<proteinExistence type="predicted"/>
<feature type="transmembrane region" description="Helical" evidence="1">
    <location>
        <begin position="439"/>
        <end position="462"/>
    </location>
</feature>
<keyword evidence="1" id="KW-0812">Transmembrane</keyword>
<feature type="transmembrane region" description="Helical" evidence="1">
    <location>
        <begin position="175"/>
        <end position="192"/>
    </location>
</feature>
<dbReference type="AlphaFoldDB" id="A0A1H0C4E5"/>
<evidence type="ECO:0000259" key="3">
    <source>
        <dbReference type="Pfam" id="PF18079"/>
    </source>
</evidence>
<feature type="transmembrane region" description="Helical" evidence="1">
    <location>
        <begin position="357"/>
        <end position="376"/>
    </location>
</feature>
<feature type="transmembrane region" description="Helical" evidence="1">
    <location>
        <begin position="388"/>
        <end position="408"/>
    </location>
</feature>
<dbReference type="OrthoDB" id="313284at2157"/>
<feature type="domain" description="Archaeal glycosylation protein B peripheral" evidence="3">
    <location>
        <begin position="716"/>
        <end position="766"/>
    </location>
</feature>
<evidence type="ECO:0000313" key="4">
    <source>
        <dbReference type="EMBL" id="SDN52730.1"/>
    </source>
</evidence>
<feature type="transmembrane region" description="Helical" evidence="1">
    <location>
        <begin position="225"/>
        <end position="242"/>
    </location>
</feature>
<accession>A0A1H0C4E5</accession>
<dbReference type="Proteomes" id="UP000199370">
    <property type="component" value="Unassembled WGS sequence"/>
</dbReference>
<feature type="transmembrane region" description="Helical" evidence="1">
    <location>
        <begin position="198"/>
        <end position="218"/>
    </location>
</feature>
<dbReference type="Pfam" id="PF18079">
    <property type="entry name" value="AglB_L1"/>
    <property type="match status" value="1"/>
</dbReference>
<dbReference type="InterPro" id="IPR048307">
    <property type="entry name" value="STT3_N"/>
</dbReference>
<dbReference type="STRING" id="996166.SAMN05192554_1573"/>
<feature type="transmembrane region" description="Helical" evidence="1">
    <location>
        <begin position="303"/>
        <end position="321"/>
    </location>
</feature>
<gene>
    <name evidence="4" type="ORF">SAMN05192554_1573</name>
</gene>
<feature type="transmembrane region" description="Helical" evidence="1">
    <location>
        <begin position="553"/>
        <end position="573"/>
    </location>
</feature>
<keyword evidence="5" id="KW-1185">Reference proteome</keyword>
<feature type="transmembrane region" description="Helical" evidence="1">
    <location>
        <begin position="254"/>
        <end position="270"/>
    </location>
</feature>
<evidence type="ECO:0000313" key="5">
    <source>
        <dbReference type="Proteomes" id="UP000199370"/>
    </source>
</evidence>
<feature type="domain" description="Oligosaccharyl transferase STT3 N-terminal" evidence="2">
    <location>
        <begin position="133"/>
        <end position="320"/>
    </location>
</feature>
<feature type="transmembrane region" description="Helical" evidence="1">
    <location>
        <begin position="474"/>
        <end position="493"/>
    </location>
</feature>
<reference evidence="4 5" key="1">
    <citation type="submission" date="2016-10" db="EMBL/GenBank/DDBJ databases">
        <authorList>
            <person name="de Groot N.N."/>
        </authorList>
    </citation>
    <scope>NUCLEOTIDE SEQUENCE [LARGE SCALE GENOMIC DNA]</scope>
    <source>
        <strain evidence="5">EB21,IBRC-M 10013,KCTC 4048</strain>
    </source>
</reference>
<dbReference type="EMBL" id="FNIA01000057">
    <property type="protein sequence ID" value="SDN52730.1"/>
    <property type="molecule type" value="Genomic_DNA"/>
</dbReference>
<keyword evidence="1" id="KW-0472">Membrane</keyword>
<dbReference type="InterPro" id="IPR041154">
    <property type="entry name" value="AglB_P1"/>
</dbReference>
<dbReference type="GO" id="GO:0016740">
    <property type="term" value="F:transferase activity"/>
    <property type="evidence" value="ECO:0007669"/>
    <property type="project" value="UniProtKB-KW"/>
</dbReference>
<dbReference type="UniPathway" id="UPA00378"/>
<protein>
    <submittedName>
        <fullName evidence="4">Dolichyl-diphosphooligosaccharide--protein glycosyltransferase</fullName>
    </submittedName>
</protein>